<proteinExistence type="predicted"/>
<dbReference type="PROSITE" id="PS51257">
    <property type="entry name" value="PROKAR_LIPOPROTEIN"/>
    <property type="match status" value="1"/>
</dbReference>
<keyword evidence="2" id="KW-1185">Reference proteome</keyword>
<accession>A0ABN0XPC5</accession>
<dbReference type="Proteomes" id="UP001501757">
    <property type="component" value="Unassembled WGS sequence"/>
</dbReference>
<protein>
    <recommendedName>
        <fullName evidence="3">Lipoprotein</fullName>
    </recommendedName>
</protein>
<organism evidence="1 2">
    <name type="scientific">Bowmanella denitrificans</name>
    <dbReference type="NCBI Taxonomy" id="366582"/>
    <lineage>
        <taxon>Bacteria</taxon>
        <taxon>Pseudomonadati</taxon>
        <taxon>Pseudomonadota</taxon>
        <taxon>Gammaproteobacteria</taxon>
        <taxon>Alteromonadales</taxon>
        <taxon>Alteromonadaceae</taxon>
        <taxon>Bowmanella</taxon>
    </lineage>
</organism>
<dbReference type="RefSeq" id="WP_343846927.1">
    <property type="nucleotide sequence ID" value="NZ_BAAAEI010000023.1"/>
</dbReference>
<sequence>MKGCLLVLLTLTMVGCAKTQVHLYGRYLQPEQIQQVTQALETEGYQVQVNRLAFPADIHQSSLVYSLMLKDVSKLDSVMAASASQGWYVHNVTAMVKGNHWYTKDSMGLFLLPEGVDPSDPNAAENMSFNYQSSGCEQSPGLQLSDDHTFRIQPVAEVPFDADWHQGTWKLKESVYLELTPKADPTWSYYLELQRSTETDQLGQAEVIRLTPMRTYLMFGKCSFEYGVRS</sequence>
<name>A0ABN0XPC5_9ALTE</name>
<evidence type="ECO:0000313" key="2">
    <source>
        <dbReference type="Proteomes" id="UP001501757"/>
    </source>
</evidence>
<reference evidence="1 2" key="1">
    <citation type="journal article" date="2019" name="Int. J. Syst. Evol. Microbiol.">
        <title>The Global Catalogue of Microorganisms (GCM) 10K type strain sequencing project: providing services to taxonomists for standard genome sequencing and annotation.</title>
        <authorList>
            <consortium name="The Broad Institute Genomics Platform"/>
            <consortium name="The Broad Institute Genome Sequencing Center for Infectious Disease"/>
            <person name="Wu L."/>
            <person name="Ma J."/>
        </authorList>
    </citation>
    <scope>NUCLEOTIDE SEQUENCE [LARGE SCALE GENOMIC DNA]</scope>
    <source>
        <strain evidence="1 2">JCM 13378</strain>
    </source>
</reference>
<evidence type="ECO:0008006" key="3">
    <source>
        <dbReference type="Google" id="ProtNLM"/>
    </source>
</evidence>
<dbReference type="EMBL" id="BAAAEI010000023">
    <property type="protein sequence ID" value="GAA0369035.1"/>
    <property type="molecule type" value="Genomic_DNA"/>
</dbReference>
<evidence type="ECO:0000313" key="1">
    <source>
        <dbReference type="EMBL" id="GAA0369035.1"/>
    </source>
</evidence>
<gene>
    <name evidence="1" type="ORF">GCM10009092_36610</name>
</gene>
<comment type="caution">
    <text evidence="1">The sequence shown here is derived from an EMBL/GenBank/DDBJ whole genome shotgun (WGS) entry which is preliminary data.</text>
</comment>